<name>A0AAV4D6L1_9GAST</name>
<comment type="caution">
    <text evidence="2">The sequence shown here is derived from an EMBL/GenBank/DDBJ whole genome shotgun (WGS) entry which is preliminary data.</text>
</comment>
<dbReference type="EMBL" id="BLXT01007499">
    <property type="protein sequence ID" value="GFO39586.1"/>
    <property type="molecule type" value="Genomic_DNA"/>
</dbReference>
<keyword evidence="3" id="KW-1185">Reference proteome</keyword>
<evidence type="ECO:0000313" key="2">
    <source>
        <dbReference type="EMBL" id="GFO39586.1"/>
    </source>
</evidence>
<protein>
    <submittedName>
        <fullName evidence="2">Uncharacterized protein</fullName>
    </submittedName>
</protein>
<organism evidence="2 3">
    <name type="scientific">Plakobranchus ocellatus</name>
    <dbReference type="NCBI Taxonomy" id="259542"/>
    <lineage>
        <taxon>Eukaryota</taxon>
        <taxon>Metazoa</taxon>
        <taxon>Spiralia</taxon>
        <taxon>Lophotrochozoa</taxon>
        <taxon>Mollusca</taxon>
        <taxon>Gastropoda</taxon>
        <taxon>Heterobranchia</taxon>
        <taxon>Euthyneura</taxon>
        <taxon>Panpulmonata</taxon>
        <taxon>Sacoglossa</taxon>
        <taxon>Placobranchoidea</taxon>
        <taxon>Plakobranchidae</taxon>
        <taxon>Plakobranchus</taxon>
    </lineage>
</organism>
<accession>A0AAV4D6L1</accession>
<dbReference type="AlphaFoldDB" id="A0AAV4D6L1"/>
<feature type="region of interest" description="Disordered" evidence="1">
    <location>
        <begin position="74"/>
        <end position="94"/>
    </location>
</feature>
<dbReference type="Proteomes" id="UP000735302">
    <property type="component" value="Unassembled WGS sequence"/>
</dbReference>
<gene>
    <name evidence="2" type="ORF">PoB_006609100</name>
</gene>
<feature type="region of interest" description="Disordered" evidence="1">
    <location>
        <begin position="1"/>
        <end position="33"/>
    </location>
</feature>
<sequence>MKIIPRAAERKVNGAGFEGKSNGGTVDKNNGAGFHISRENKSYCGRDASMKGQRKRLSDGVLARGAWREMVGNKGMKSGKERKAKRCMERDGGQ</sequence>
<evidence type="ECO:0000256" key="1">
    <source>
        <dbReference type="SAM" id="MobiDB-lite"/>
    </source>
</evidence>
<proteinExistence type="predicted"/>
<feature type="compositionally biased region" description="Basic and acidic residues" evidence="1">
    <location>
        <begin position="78"/>
        <end position="94"/>
    </location>
</feature>
<reference evidence="2 3" key="1">
    <citation type="journal article" date="2021" name="Elife">
        <title>Chloroplast acquisition without the gene transfer in kleptoplastic sea slugs, Plakobranchus ocellatus.</title>
        <authorList>
            <person name="Maeda T."/>
            <person name="Takahashi S."/>
            <person name="Yoshida T."/>
            <person name="Shimamura S."/>
            <person name="Takaki Y."/>
            <person name="Nagai Y."/>
            <person name="Toyoda A."/>
            <person name="Suzuki Y."/>
            <person name="Arimoto A."/>
            <person name="Ishii H."/>
            <person name="Satoh N."/>
            <person name="Nishiyama T."/>
            <person name="Hasebe M."/>
            <person name="Maruyama T."/>
            <person name="Minagawa J."/>
            <person name="Obokata J."/>
            <person name="Shigenobu S."/>
        </authorList>
    </citation>
    <scope>NUCLEOTIDE SEQUENCE [LARGE SCALE GENOMIC DNA]</scope>
</reference>
<evidence type="ECO:0000313" key="3">
    <source>
        <dbReference type="Proteomes" id="UP000735302"/>
    </source>
</evidence>